<evidence type="ECO:0000313" key="1">
    <source>
        <dbReference type="EMBL" id="KMT22175.1"/>
    </source>
</evidence>
<dbReference type="PATRIC" id="fig|1121307.3.peg.1803"/>
<comment type="caution">
    <text evidence="1">The sequence shown here is derived from an EMBL/GenBank/DDBJ whole genome shotgun (WGS) entry which is preliminary data.</text>
</comment>
<dbReference type="EMBL" id="LFVU01000024">
    <property type="protein sequence ID" value="KMT22175.1"/>
    <property type="molecule type" value="Genomic_DNA"/>
</dbReference>
<sequence length="182" mass="21242">MLQGLKLNLEELESMLYFWQATSEKEKVSEVYLTEISNMEGLKLSYKIDSDLTSEGVRKVLSSITNREILSQKTKSEARLWNFNMWMLEDLEYTNMMIAPLKQLNIDDVLEMIGDEAKKSKYEDIEVRFSPLSMQDYIISGNKLVINFFKVRPSLDGSEELTIDNIEIKEYIKSKTIELMNQ</sequence>
<protein>
    <submittedName>
        <fullName evidence="1">Uncharacterized protein</fullName>
    </submittedName>
</protein>
<dbReference type="OrthoDB" id="362018at2"/>
<accession>A0A0J8D7Z9</accession>
<evidence type="ECO:0000313" key="2">
    <source>
        <dbReference type="Proteomes" id="UP000036756"/>
    </source>
</evidence>
<organism evidence="1 2">
    <name type="scientific">Clostridium cylindrosporum DSM 605</name>
    <dbReference type="NCBI Taxonomy" id="1121307"/>
    <lineage>
        <taxon>Bacteria</taxon>
        <taxon>Bacillati</taxon>
        <taxon>Bacillota</taxon>
        <taxon>Clostridia</taxon>
        <taxon>Eubacteriales</taxon>
        <taxon>Clostridiaceae</taxon>
        <taxon>Clostridium</taxon>
    </lineage>
</organism>
<dbReference type="STRING" id="1121307.CLCY_4c01480"/>
<reference evidence="1 2" key="1">
    <citation type="submission" date="2015-06" db="EMBL/GenBank/DDBJ databases">
        <title>Draft genome sequence of the purine-degrading Clostridium cylindrosporum HC-1 (DSM 605).</title>
        <authorList>
            <person name="Poehlein A."/>
            <person name="Schiel-Bengelsdorf B."/>
            <person name="Bengelsdorf F."/>
            <person name="Daniel R."/>
            <person name="Duerre P."/>
        </authorList>
    </citation>
    <scope>NUCLEOTIDE SEQUENCE [LARGE SCALE GENOMIC DNA]</scope>
    <source>
        <strain evidence="1 2">DSM 605</strain>
    </source>
</reference>
<proteinExistence type="predicted"/>
<dbReference type="AlphaFoldDB" id="A0A0J8D7Z9"/>
<keyword evidence="2" id="KW-1185">Reference proteome</keyword>
<dbReference type="Proteomes" id="UP000036756">
    <property type="component" value="Unassembled WGS sequence"/>
</dbReference>
<name>A0A0J8D7Z9_CLOCY</name>
<dbReference type="RefSeq" id="WP_048570268.1">
    <property type="nucleotide sequence ID" value="NZ_LFVU01000024.1"/>
</dbReference>
<gene>
    <name evidence="1" type="ORF">CLCY_4c01480</name>
</gene>